<dbReference type="InterPro" id="IPR008266">
    <property type="entry name" value="Tyr_kinase_AS"/>
</dbReference>
<evidence type="ECO:0000256" key="6">
    <source>
        <dbReference type="ARBA" id="ARBA00022741"/>
    </source>
</evidence>
<keyword evidence="13" id="KW-1185">Reference proteome</keyword>
<organism evidence="12 13">
    <name type="scientific">Ranitomeya imitator</name>
    <name type="common">mimic poison frog</name>
    <dbReference type="NCBI Taxonomy" id="111125"/>
    <lineage>
        <taxon>Eukaryota</taxon>
        <taxon>Metazoa</taxon>
        <taxon>Chordata</taxon>
        <taxon>Craniata</taxon>
        <taxon>Vertebrata</taxon>
        <taxon>Euteleostomi</taxon>
        <taxon>Amphibia</taxon>
        <taxon>Batrachia</taxon>
        <taxon>Anura</taxon>
        <taxon>Neobatrachia</taxon>
        <taxon>Hyloidea</taxon>
        <taxon>Dendrobatidae</taxon>
        <taxon>Dendrobatinae</taxon>
        <taxon>Ranitomeya</taxon>
    </lineage>
</organism>
<dbReference type="SUPFAM" id="SSF56112">
    <property type="entry name" value="Protein kinase-like (PK-like)"/>
    <property type="match status" value="1"/>
</dbReference>
<dbReference type="Pfam" id="PF06293">
    <property type="entry name" value="Kdo"/>
    <property type="match status" value="1"/>
</dbReference>
<sequence>MLLTTGPIMANIKECILTGLAFTMNAVENSVDSISRERTRRYLGGLQLMKQGAEARVYRGSFLGKAAVVKERFPKTYRHPTLDQKLTHRRTAQEVRSIFRCRKAGIATPVVYFVDYVSNCIYLEDIEGSVTVRDFIMTAQEHGSSLYSLAERIGQILAWMHDEDVVHGDLTTSNMLLRPPHPDLNLVLIDFGLSFISALPEDKGVDLYVLEKSFLSTHPQTEDMFRALLQSYTVASKKSSPVIKKLDEVRLRGRKRSMVG</sequence>
<keyword evidence="7" id="KW-0418">Kinase</keyword>
<dbReference type="Gene3D" id="3.30.200.20">
    <property type="entry name" value="Phosphorylase Kinase, domain 1"/>
    <property type="match status" value="1"/>
</dbReference>
<evidence type="ECO:0000313" key="12">
    <source>
        <dbReference type="EMBL" id="CAJ0956616.1"/>
    </source>
</evidence>
<dbReference type="EMBL" id="CAUEEQ010042285">
    <property type="protein sequence ID" value="CAJ0956616.1"/>
    <property type="molecule type" value="Genomic_DNA"/>
</dbReference>
<protein>
    <recommendedName>
        <fullName evidence="2">non-specific serine/threonine protein kinase</fullName>
        <ecNumber evidence="2">2.7.11.1</ecNumber>
    </recommendedName>
</protein>
<evidence type="ECO:0000256" key="7">
    <source>
        <dbReference type="ARBA" id="ARBA00022777"/>
    </source>
</evidence>
<keyword evidence="8" id="KW-0067">ATP-binding</keyword>
<name>A0ABN9M1P0_9NEOB</name>
<dbReference type="PROSITE" id="PS00109">
    <property type="entry name" value="PROTEIN_KINASE_TYR"/>
    <property type="match status" value="1"/>
</dbReference>
<comment type="similarity">
    <text evidence="1">Belongs to the protein kinase superfamily. BUD32 family.</text>
</comment>
<accession>A0ABN9M1P0</accession>
<gene>
    <name evidence="12" type="ORF">RIMI_LOCUS15614121</name>
</gene>
<feature type="domain" description="Protein kinase" evidence="11">
    <location>
        <begin position="43"/>
        <end position="260"/>
    </location>
</feature>
<dbReference type="PANTHER" id="PTHR12209">
    <property type="entry name" value="NON-SPECIFIC SERINE/THREONINE PROTEIN KINASE"/>
    <property type="match status" value="1"/>
</dbReference>
<keyword evidence="5" id="KW-0819">tRNA processing</keyword>
<dbReference type="Gene3D" id="1.10.510.10">
    <property type="entry name" value="Transferase(Phosphotransferase) domain 1"/>
    <property type="match status" value="1"/>
</dbReference>
<evidence type="ECO:0000256" key="9">
    <source>
        <dbReference type="ARBA" id="ARBA00047899"/>
    </source>
</evidence>
<evidence type="ECO:0000256" key="5">
    <source>
        <dbReference type="ARBA" id="ARBA00022694"/>
    </source>
</evidence>
<keyword evidence="4" id="KW-0808">Transferase</keyword>
<evidence type="ECO:0000256" key="8">
    <source>
        <dbReference type="ARBA" id="ARBA00022840"/>
    </source>
</evidence>
<comment type="catalytic activity">
    <reaction evidence="9">
        <text>L-threonyl-[protein] + ATP = O-phospho-L-threonyl-[protein] + ADP + H(+)</text>
        <dbReference type="Rhea" id="RHEA:46608"/>
        <dbReference type="Rhea" id="RHEA-COMP:11060"/>
        <dbReference type="Rhea" id="RHEA-COMP:11605"/>
        <dbReference type="ChEBI" id="CHEBI:15378"/>
        <dbReference type="ChEBI" id="CHEBI:30013"/>
        <dbReference type="ChEBI" id="CHEBI:30616"/>
        <dbReference type="ChEBI" id="CHEBI:61977"/>
        <dbReference type="ChEBI" id="CHEBI:456216"/>
        <dbReference type="EC" id="2.7.11.1"/>
    </reaction>
</comment>
<dbReference type="InterPro" id="IPR022495">
    <property type="entry name" value="Bud32"/>
</dbReference>
<dbReference type="EC" id="2.7.11.1" evidence="2"/>
<evidence type="ECO:0000256" key="4">
    <source>
        <dbReference type="ARBA" id="ARBA00022679"/>
    </source>
</evidence>
<evidence type="ECO:0000256" key="10">
    <source>
        <dbReference type="ARBA" id="ARBA00048679"/>
    </source>
</evidence>
<keyword evidence="6" id="KW-0547">Nucleotide-binding</keyword>
<dbReference type="InterPro" id="IPR011009">
    <property type="entry name" value="Kinase-like_dom_sf"/>
</dbReference>
<dbReference type="InterPro" id="IPR000719">
    <property type="entry name" value="Prot_kinase_dom"/>
</dbReference>
<evidence type="ECO:0000313" key="13">
    <source>
        <dbReference type="Proteomes" id="UP001176940"/>
    </source>
</evidence>
<reference evidence="12" key="1">
    <citation type="submission" date="2023-07" db="EMBL/GenBank/DDBJ databases">
        <authorList>
            <person name="Stuckert A."/>
        </authorList>
    </citation>
    <scope>NUCLEOTIDE SEQUENCE</scope>
</reference>
<dbReference type="PROSITE" id="PS50011">
    <property type="entry name" value="PROTEIN_KINASE_DOM"/>
    <property type="match status" value="1"/>
</dbReference>
<keyword evidence="3" id="KW-0723">Serine/threonine-protein kinase</keyword>
<dbReference type="PANTHER" id="PTHR12209:SF0">
    <property type="entry name" value="EKC_KEOPS COMPLEX SUBUNIT TP53RK"/>
    <property type="match status" value="1"/>
</dbReference>
<evidence type="ECO:0000256" key="1">
    <source>
        <dbReference type="ARBA" id="ARBA00010630"/>
    </source>
</evidence>
<comment type="catalytic activity">
    <reaction evidence="10">
        <text>L-seryl-[protein] + ATP = O-phospho-L-seryl-[protein] + ADP + H(+)</text>
        <dbReference type="Rhea" id="RHEA:17989"/>
        <dbReference type="Rhea" id="RHEA-COMP:9863"/>
        <dbReference type="Rhea" id="RHEA-COMP:11604"/>
        <dbReference type="ChEBI" id="CHEBI:15378"/>
        <dbReference type="ChEBI" id="CHEBI:29999"/>
        <dbReference type="ChEBI" id="CHEBI:30616"/>
        <dbReference type="ChEBI" id="CHEBI:83421"/>
        <dbReference type="ChEBI" id="CHEBI:456216"/>
        <dbReference type="EC" id="2.7.11.1"/>
    </reaction>
</comment>
<evidence type="ECO:0000259" key="11">
    <source>
        <dbReference type="PROSITE" id="PS50011"/>
    </source>
</evidence>
<evidence type="ECO:0000256" key="3">
    <source>
        <dbReference type="ARBA" id="ARBA00022527"/>
    </source>
</evidence>
<proteinExistence type="inferred from homology"/>
<dbReference type="Proteomes" id="UP001176940">
    <property type="component" value="Unassembled WGS sequence"/>
</dbReference>
<evidence type="ECO:0000256" key="2">
    <source>
        <dbReference type="ARBA" id="ARBA00012513"/>
    </source>
</evidence>
<comment type="caution">
    <text evidence="12">The sequence shown here is derived from an EMBL/GenBank/DDBJ whole genome shotgun (WGS) entry which is preliminary data.</text>
</comment>
<dbReference type="NCBIfam" id="TIGR03724">
    <property type="entry name" value="arch_bud32"/>
    <property type="match status" value="1"/>
</dbReference>